<evidence type="ECO:0000313" key="1">
    <source>
        <dbReference type="EMBL" id="MBM6661558.1"/>
    </source>
</evidence>
<organism evidence="1 2">
    <name type="scientific">Marseilla massiliensis</name>
    <dbReference type="NCBI Taxonomy" id="1841864"/>
    <lineage>
        <taxon>Bacteria</taxon>
        <taxon>Pseudomonadati</taxon>
        <taxon>Bacteroidota</taxon>
        <taxon>Bacteroidia</taxon>
        <taxon>Bacteroidales</taxon>
        <taxon>Prevotellaceae</taxon>
        <taxon>Marseilla</taxon>
    </lineage>
</organism>
<proteinExistence type="predicted"/>
<sequence>MMQTPAIHALMMMKHKQKPMKRKANTNARRFNIFATRNKTIKPMT</sequence>
<dbReference type="EMBL" id="JACJJL010000010">
    <property type="protein sequence ID" value="MBM6661558.1"/>
    <property type="molecule type" value="Genomic_DNA"/>
</dbReference>
<protein>
    <submittedName>
        <fullName evidence="1">Uncharacterized protein</fullName>
    </submittedName>
</protein>
<comment type="caution">
    <text evidence="1">The sequence shown here is derived from an EMBL/GenBank/DDBJ whole genome shotgun (WGS) entry which is preliminary data.</text>
</comment>
<dbReference type="AlphaFoldDB" id="A0A938WMJ5"/>
<reference evidence="1 2" key="1">
    <citation type="journal article" date="2021" name="Sci. Rep.">
        <title>The distribution of antibiotic resistance genes in chicken gut microbiota commensals.</title>
        <authorList>
            <person name="Juricova H."/>
            <person name="Matiasovicova J."/>
            <person name="Kubasova T."/>
            <person name="Cejkova D."/>
            <person name="Rychlik I."/>
        </authorList>
    </citation>
    <scope>NUCLEOTIDE SEQUENCE [LARGE SCALE GENOMIC DNA]</scope>
    <source>
        <strain evidence="1 2">An819</strain>
    </source>
</reference>
<accession>A0A938WMJ5</accession>
<gene>
    <name evidence="1" type="ORF">H6B30_07300</name>
</gene>
<keyword evidence="2" id="KW-1185">Reference proteome</keyword>
<name>A0A938WMJ5_9BACT</name>
<dbReference type="Proteomes" id="UP000764045">
    <property type="component" value="Unassembled WGS sequence"/>
</dbReference>
<evidence type="ECO:0000313" key="2">
    <source>
        <dbReference type="Proteomes" id="UP000764045"/>
    </source>
</evidence>